<organism evidence="2 3">
    <name type="scientific">Rhipicephalus sanguineus</name>
    <name type="common">Brown dog tick</name>
    <name type="synonym">Ixodes sanguineus</name>
    <dbReference type="NCBI Taxonomy" id="34632"/>
    <lineage>
        <taxon>Eukaryota</taxon>
        <taxon>Metazoa</taxon>
        <taxon>Ecdysozoa</taxon>
        <taxon>Arthropoda</taxon>
        <taxon>Chelicerata</taxon>
        <taxon>Arachnida</taxon>
        <taxon>Acari</taxon>
        <taxon>Parasitiformes</taxon>
        <taxon>Ixodida</taxon>
        <taxon>Ixodoidea</taxon>
        <taxon>Ixodidae</taxon>
        <taxon>Rhipicephalinae</taxon>
        <taxon>Rhipicephalus</taxon>
        <taxon>Rhipicephalus</taxon>
    </lineage>
</organism>
<sequence length="185" mass="20791">MKCGFDKDFFSALKKKLQTKPTFFRHGMLLLDEMHVRQCKRLNSRTLSYEGLVDQGEQNMKSKDLADHALVFMFCPFTDSYAQPVAVFASKNAMRGIVLCQLLLQTIVLLEEAGAFIDGVVYDGASTNRTMWKHLGISERLLGSVYSEGENVMKKKCNLKSYLHSRIVSATQERLVLNVVAVCAG</sequence>
<reference evidence="2" key="2">
    <citation type="submission" date="2021-09" db="EMBL/GenBank/DDBJ databases">
        <authorList>
            <person name="Jia N."/>
            <person name="Wang J."/>
            <person name="Shi W."/>
            <person name="Du L."/>
            <person name="Sun Y."/>
            <person name="Zhan W."/>
            <person name="Jiang J."/>
            <person name="Wang Q."/>
            <person name="Zhang B."/>
            <person name="Ji P."/>
            <person name="Sakyi L.B."/>
            <person name="Cui X."/>
            <person name="Yuan T."/>
            <person name="Jiang B."/>
            <person name="Yang W."/>
            <person name="Lam T.T.-Y."/>
            <person name="Chang Q."/>
            <person name="Ding S."/>
            <person name="Wang X."/>
            <person name="Zhu J."/>
            <person name="Ruan X."/>
            <person name="Zhao L."/>
            <person name="Wei J."/>
            <person name="Que T."/>
            <person name="Du C."/>
            <person name="Cheng J."/>
            <person name="Dai P."/>
            <person name="Han X."/>
            <person name="Huang E."/>
            <person name="Gao Y."/>
            <person name="Liu J."/>
            <person name="Shao H."/>
            <person name="Ye R."/>
            <person name="Li L."/>
            <person name="Wei W."/>
            <person name="Wang X."/>
            <person name="Wang C."/>
            <person name="Huo Q."/>
            <person name="Li W."/>
            <person name="Guo W."/>
            <person name="Chen H."/>
            <person name="Chen S."/>
            <person name="Zhou L."/>
            <person name="Zhou L."/>
            <person name="Ni X."/>
            <person name="Tian J."/>
            <person name="Zhou Y."/>
            <person name="Sheng Y."/>
            <person name="Liu T."/>
            <person name="Pan Y."/>
            <person name="Xia L."/>
            <person name="Li J."/>
            <person name="Zhao F."/>
            <person name="Cao W."/>
        </authorList>
    </citation>
    <scope>NUCLEOTIDE SEQUENCE</scope>
    <source>
        <strain evidence="2">Rsan-2018</strain>
        <tissue evidence="2">Larvae</tissue>
    </source>
</reference>
<protein>
    <recommendedName>
        <fullName evidence="1">Transposable element P transposase-like RNase H domain-containing protein</fullName>
    </recommendedName>
</protein>
<dbReference type="Pfam" id="PF21787">
    <property type="entry name" value="TNP-like_RNaseH_N"/>
    <property type="match status" value="1"/>
</dbReference>
<dbReference type="Proteomes" id="UP000821837">
    <property type="component" value="Unassembled WGS sequence"/>
</dbReference>
<dbReference type="InterPro" id="IPR048365">
    <property type="entry name" value="TNP-like_RNaseH_N"/>
</dbReference>
<feature type="domain" description="Transposable element P transposase-like RNase H" evidence="1">
    <location>
        <begin position="2"/>
        <end position="136"/>
    </location>
</feature>
<evidence type="ECO:0000313" key="3">
    <source>
        <dbReference type="Proteomes" id="UP000821837"/>
    </source>
</evidence>
<name>A0A9D4PBQ8_RHISA</name>
<gene>
    <name evidence="2" type="ORF">HPB52_005929</name>
</gene>
<evidence type="ECO:0000259" key="1">
    <source>
        <dbReference type="Pfam" id="PF21787"/>
    </source>
</evidence>
<keyword evidence="3" id="KW-1185">Reference proteome</keyword>
<proteinExistence type="predicted"/>
<accession>A0A9D4PBQ8</accession>
<dbReference type="EMBL" id="JABSTV010001255">
    <property type="protein sequence ID" value="KAH7935322.1"/>
    <property type="molecule type" value="Genomic_DNA"/>
</dbReference>
<dbReference type="VEuPathDB" id="VectorBase:RSAN_051922"/>
<evidence type="ECO:0000313" key="2">
    <source>
        <dbReference type="EMBL" id="KAH7935322.1"/>
    </source>
</evidence>
<comment type="caution">
    <text evidence="2">The sequence shown here is derived from an EMBL/GenBank/DDBJ whole genome shotgun (WGS) entry which is preliminary data.</text>
</comment>
<dbReference type="AlphaFoldDB" id="A0A9D4PBQ8"/>
<reference evidence="2" key="1">
    <citation type="journal article" date="2020" name="Cell">
        <title>Large-Scale Comparative Analyses of Tick Genomes Elucidate Their Genetic Diversity and Vector Capacities.</title>
        <authorList>
            <consortium name="Tick Genome and Microbiome Consortium (TIGMIC)"/>
            <person name="Jia N."/>
            <person name="Wang J."/>
            <person name="Shi W."/>
            <person name="Du L."/>
            <person name="Sun Y."/>
            <person name="Zhan W."/>
            <person name="Jiang J.F."/>
            <person name="Wang Q."/>
            <person name="Zhang B."/>
            <person name="Ji P."/>
            <person name="Bell-Sakyi L."/>
            <person name="Cui X.M."/>
            <person name="Yuan T.T."/>
            <person name="Jiang B.G."/>
            <person name="Yang W.F."/>
            <person name="Lam T.T."/>
            <person name="Chang Q.C."/>
            <person name="Ding S.J."/>
            <person name="Wang X.J."/>
            <person name="Zhu J.G."/>
            <person name="Ruan X.D."/>
            <person name="Zhao L."/>
            <person name="Wei J.T."/>
            <person name="Ye R.Z."/>
            <person name="Que T.C."/>
            <person name="Du C.H."/>
            <person name="Zhou Y.H."/>
            <person name="Cheng J.X."/>
            <person name="Dai P.F."/>
            <person name="Guo W.B."/>
            <person name="Han X.H."/>
            <person name="Huang E.J."/>
            <person name="Li L.F."/>
            <person name="Wei W."/>
            <person name="Gao Y.C."/>
            <person name="Liu J.Z."/>
            <person name="Shao H.Z."/>
            <person name="Wang X."/>
            <person name="Wang C.C."/>
            <person name="Yang T.C."/>
            <person name="Huo Q.B."/>
            <person name="Li W."/>
            <person name="Chen H.Y."/>
            <person name="Chen S.E."/>
            <person name="Zhou L.G."/>
            <person name="Ni X.B."/>
            <person name="Tian J.H."/>
            <person name="Sheng Y."/>
            <person name="Liu T."/>
            <person name="Pan Y.S."/>
            <person name="Xia L.Y."/>
            <person name="Li J."/>
            <person name="Zhao F."/>
            <person name="Cao W.C."/>
        </authorList>
    </citation>
    <scope>NUCLEOTIDE SEQUENCE</scope>
    <source>
        <strain evidence="2">Rsan-2018</strain>
    </source>
</reference>